<dbReference type="InterPro" id="IPR041172">
    <property type="entry name" value="EstA_Ig-like_N"/>
</dbReference>
<dbReference type="Gene3D" id="2.60.40.2180">
    <property type="match status" value="1"/>
</dbReference>
<feature type="compositionally biased region" description="Low complexity" evidence="1">
    <location>
        <begin position="30"/>
        <end position="47"/>
    </location>
</feature>
<proteinExistence type="predicted"/>
<dbReference type="SUPFAM" id="SSF53474">
    <property type="entry name" value="alpha/beta-Hydrolases"/>
    <property type="match status" value="1"/>
</dbReference>
<dbReference type="EMBL" id="DVMJ01000057">
    <property type="protein sequence ID" value="HIU13773.1"/>
    <property type="molecule type" value="Genomic_DNA"/>
</dbReference>
<dbReference type="Pfam" id="PF18435">
    <property type="entry name" value="EstA_Ig_like"/>
    <property type="match status" value="1"/>
</dbReference>
<feature type="compositionally biased region" description="Polar residues" evidence="1">
    <location>
        <begin position="1"/>
        <end position="18"/>
    </location>
</feature>
<accession>A0A9D1HNQ6</accession>
<reference evidence="3" key="2">
    <citation type="journal article" date="2021" name="PeerJ">
        <title>Extensive microbial diversity within the chicken gut microbiome revealed by metagenomics and culture.</title>
        <authorList>
            <person name="Gilroy R."/>
            <person name="Ravi A."/>
            <person name="Getino M."/>
            <person name="Pursley I."/>
            <person name="Horton D.L."/>
            <person name="Alikhan N.F."/>
            <person name="Baker D."/>
            <person name="Gharbi K."/>
            <person name="Hall N."/>
            <person name="Watson M."/>
            <person name="Adriaenssens E.M."/>
            <person name="Foster-Nyarko E."/>
            <person name="Jarju S."/>
            <person name="Secka A."/>
            <person name="Antonio M."/>
            <person name="Oren A."/>
            <person name="Chaudhuri R.R."/>
            <person name="La Ragione R."/>
            <person name="Hildebrand F."/>
            <person name="Pallen M.J."/>
        </authorList>
    </citation>
    <scope>NUCLEOTIDE SEQUENCE</scope>
    <source>
        <strain evidence="3">CHK195-11698</strain>
    </source>
</reference>
<feature type="domain" description="Esterase Ig-like N-terminal" evidence="2">
    <location>
        <begin position="56"/>
        <end position="173"/>
    </location>
</feature>
<evidence type="ECO:0000313" key="4">
    <source>
        <dbReference type="Proteomes" id="UP000824175"/>
    </source>
</evidence>
<sequence length="227" mass="24529">MTPQEPQKSVLETQTASTESEREINKENTPSETPPSTEETETPTTTSQKVSFDLHAHVFDYGEAIDQVQIDLTSVLGDQTIASDALSADMFQVSATATDPYNSHAVLYEDVARTVTGVSVENGIVTLDLACLYNGQGQSTLNYSMEAGRNLSAGIAYDITLTKDISLSDGTVLDKDVLVFNQNEIVNEETAAFTPGQSDGLNYQLYIPENSGDGEKHPLIIWFHGGG</sequence>
<comment type="caution">
    <text evidence="3">The sequence shown here is derived from an EMBL/GenBank/DDBJ whole genome shotgun (WGS) entry which is preliminary data.</text>
</comment>
<evidence type="ECO:0000259" key="2">
    <source>
        <dbReference type="Pfam" id="PF18435"/>
    </source>
</evidence>
<dbReference type="Gene3D" id="3.40.50.1820">
    <property type="entry name" value="alpha/beta hydrolase"/>
    <property type="match status" value="1"/>
</dbReference>
<dbReference type="InterPro" id="IPR029058">
    <property type="entry name" value="AB_hydrolase_fold"/>
</dbReference>
<name>A0A9D1HNQ6_9FIRM</name>
<feature type="region of interest" description="Disordered" evidence="1">
    <location>
        <begin position="1"/>
        <end position="48"/>
    </location>
</feature>
<dbReference type="AlphaFoldDB" id="A0A9D1HNQ6"/>
<gene>
    <name evidence="3" type="ORF">IAD15_06855</name>
</gene>
<reference evidence="3" key="1">
    <citation type="submission" date="2020-10" db="EMBL/GenBank/DDBJ databases">
        <authorList>
            <person name="Gilroy R."/>
        </authorList>
    </citation>
    <scope>NUCLEOTIDE SEQUENCE</scope>
    <source>
        <strain evidence="3">CHK195-11698</strain>
    </source>
</reference>
<dbReference type="Proteomes" id="UP000824175">
    <property type="component" value="Unassembled WGS sequence"/>
</dbReference>
<protein>
    <recommendedName>
        <fullName evidence="2">Esterase Ig-like N-terminal domain-containing protein</fullName>
    </recommendedName>
</protein>
<evidence type="ECO:0000256" key="1">
    <source>
        <dbReference type="SAM" id="MobiDB-lite"/>
    </source>
</evidence>
<evidence type="ECO:0000313" key="3">
    <source>
        <dbReference type="EMBL" id="HIU13773.1"/>
    </source>
</evidence>
<organism evidence="3 4">
    <name type="scientific">Candidatus Fimiplasma intestinipullorum</name>
    <dbReference type="NCBI Taxonomy" id="2840825"/>
    <lineage>
        <taxon>Bacteria</taxon>
        <taxon>Bacillati</taxon>
        <taxon>Bacillota</taxon>
        <taxon>Clostridia</taxon>
        <taxon>Eubacteriales</taxon>
        <taxon>Candidatus Fimiplasma</taxon>
    </lineage>
</organism>